<sequence>MATNNDPTQQQRYAMRERTGSRPEEVYRPDQDVPDPNGEPSTLSSIRSDSEKLDERMRDGLVRTDALDQSTFYHRSSMLKDRSAGLNQDNTEQQHRPQYPIRSWASRDANTENRGLADYLQVHHNSD</sequence>
<feature type="compositionally biased region" description="Polar residues" evidence="1">
    <location>
        <begin position="1"/>
        <end position="12"/>
    </location>
</feature>
<feature type="region of interest" description="Disordered" evidence="1">
    <location>
        <begin position="78"/>
        <end position="113"/>
    </location>
</feature>
<feature type="region of interest" description="Disordered" evidence="1">
    <location>
        <begin position="1"/>
        <end position="58"/>
    </location>
</feature>
<keyword evidence="3" id="KW-1185">Reference proteome</keyword>
<evidence type="ECO:0000256" key="1">
    <source>
        <dbReference type="SAM" id="MobiDB-lite"/>
    </source>
</evidence>
<dbReference type="Proteomes" id="UP001521785">
    <property type="component" value="Unassembled WGS sequence"/>
</dbReference>
<evidence type="ECO:0000313" key="3">
    <source>
        <dbReference type="Proteomes" id="UP001521785"/>
    </source>
</evidence>
<accession>A0ABR3RJX1</accession>
<comment type="caution">
    <text evidence="2">The sequence shown here is derived from an EMBL/GenBank/DDBJ whole genome shotgun (WGS) entry which is preliminary data.</text>
</comment>
<gene>
    <name evidence="2" type="ORF">SLS60_004288</name>
</gene>
<organism evidence="2 3">
    <name type="scientific">Paraconiothyrium brasiliense</name>
    <dbReference type="NCBI Taxonomy" id="300254"/>
    <lineage>
        <taxon>Eukaryota</taxon>
        <taxon>Fungi</taxon>
        <taxon>Dikarya</taxon>
        <taxon>Ascomycota</taxon>
        <taxon>Pezizomycotina</taxon>
        <taxon>Dothideomycetes</taxon>
        <taxon>Pleosporomycetidae</taxon>
        <taxon>Pleosporales</taxon>
        <taxon>Massarineae</taxon>
        <taxon>Didymosphaeriaceae</taxon>
        <taxon>Paraconiothyrium</taxon>
    </lineage>
</organism>
<dbReference type="EMBL" id="JAKJXO020000005">
    <property type="protein sequence ID" value="KAL1604748.1"/>
    <property type="molecule type" value="Genomic_DNA"/>
</dbReference>
<proteinExistence type="predicted"/>
<evidence type="ECO:0000313" key="2">
    <source>
        <dbReference type="EMBL" id="KAL1604748.1"/>
    </source>
</evidence>
<feature type="compositionally biased region" description="Basic and acidic residues" evidence="1">
    <location>
        <begin position="14"/>
        <end position="31"/>
    </location>
</feature>
<name>A0ABR3RJX1_9PLEO</name>
<feature type="compositionally biased region" description="Basic and acidic residues" evidence="1">
    <location>
        <begin position="48"/>
        <end position="58"/>
    </location>
</feature>
<reference evidence="2 3" key="1">
    <citation type="submission" date="2024-02" db="EMBL/GenBank/DDBJ databases">
        <title>De novo assembly and annotation of 12 fungi associated with fruit tree decline syndrome in Ontario, Canada.</title>
        <authorList>
            <person name="Sulman M."/>
            <person name="Ellouze W."/>
            <person name="Ilyukhin E."/>
        </authorList>
    </citation>
    <scope>NUCLEOTIDE SEQUENCE [LARGE SCALE GENOMIC DNA]</scope>
    <source>
        <strain evidence="2 3">M42-189</strain>
    </source>
</reference>
<protein>
    <submittedName>
        <fullName evidence="2">Uncharacterized protein</fullName>
    </submittedName>
</protein>